<accession>A0A6M0RZY3</accession>
<evidence type="ECO:0000313" key="3">
    <source>
        <dbReference type="Proteomes" id="UP000473574"/>
    </source>
</evidence>
<dbReference type="PANTHER" id="PTHR14015:SF2">
    <property type="entry name" value="OPIOID GROWTH FACTOR RECEPTOR (OGFR) CONSERVED DOMAIN-CONTAINING PROTEIN"/>
    <property type="match status" value="1"/>
</dbReference>
<name>A0A6M0RZY3_9CYAN</name>
<dbReference type="GO" id="GO:0016020">
    <property type="term" value="C:membrane"/>
    <property type="evidence" value="ECO:0007669"/>
    <property type="project" value="InterPro"/>
</dbReference>
<dbReference type="PANTHER" id="PTHR14015">
    <property type="entry name" value="OPIOID GROWTH FACTOR RECEPTOR OGFR ZETA-TYPE OPIOID RECEPTOR"/>
    <property type="match status" value="1"/>
</dbReference>
<evidence type="ECO:0000313" key="2">
    <source>
        <dbReference type="EMBL" id="NEZ61764.1"/>
    </source>
</evidence>
<evidence type="ECO:0000259" key="1">
    <source>
        <dbReference type="Pfam" id="PF04664"/>
    </source>
</evidence>
<protein>
    <recommendedName>
        <fullName evidence="1">Opioid growth factor receptor (OGFr) conserved domain-containing protein</fullName>
    </recommendedName>
</protein>
<dbReference type="InterPro" id="IPR006757">
    <property type="entry name" value="OGF_rcpt"/>
</dbReference>
<dbReference type="GO" id="GO:0140625">
    <property type="term" value="F:opioid growth factor receptor activity"/>
    <property type="evidence" value="ECO:0007669"/>
    <property type="project" value="InterPro"/>
</dbReference>
<proteinExistence type="predicted"/>
<gene>
    <name evidence="2" type="ORF">D0962_03065</name>
</gene>
<comment type="caution">
    <text evidence="2">The sequence shown here is derived from an EMBL/GenBank/DDBJ whole genome shotgun (WGS) entry which is preliminary data.</text>
</comment>
<dbReference type="RefSeq" id="WP_163659687.1">
    <property type="nucleotide sequence ID" value="NZ_QZCE01000001.1"/>
</dbReference>
<dbReference type="Proteomes" id="UP000473574">
    <property type="component" value="Unassembled WGS sequence"/>
</dbReference>
<dbReference type="AlphaFoldDB" id="A0A6M0RZY3"/>
<organism evidence="2 3">
    <name type="scientific">Adonisia turfae CCMR0082</name>
    <dbReference type="NCBI Taxonomy" id="2304604"/>
    <lineage>
        <taxon>Bacteria</taxon>
        <taxon>Bacillati</taxon>
        <taxon>Cyanobacteriota</taxon>
        <taxon>Adonisia</taxon>
        <taxon>Adonisia turfae</taxon>
    </lineage>
</organism>
<dbReference type="EMBL" id="QZCE01000001">
    <property type="protein sequence ID" value="NEZ61764.1"/>
    <property type="molecule type" value="Genomic_DNA"/>
</dbReference>
<sequence length="180" mass="21336">MYSEQNLTAMIVPFYLGKKSDLEGRKIQQMWAWDFEKLECAHDYIQWLFPIAEKSHFNSHAPVVDENIIQAFRENPHLQKNLLQSFSVMLYFYGLAISRDEQSKVVVEKSKNYPDRKQEWVNMFNHNYLRITRILKCLIAFGLIQEAQAFYECLQKIYQEDSDQIGGETFQYWTDAVNSA</sequence>
<dbReference type="Pfam" id="PF04664">
    <property type="entry name" value="OGFr_N"/>
    <property type="match status" value="1"/>
</dbReference>
<dbReference type="InterPro" id="IPR039574">
    <property type="entry name" value="OGFr"/>
</dbReference>
<reference evidence="2 3" key="1">
    <citation type="journal article" date="2020" name="Microb. Ecol.">
        <title>Ecogenomics of the Marine Benthic Filamentous Cyanobacterium Adonisia.</title>
        <authorList>
            <person name="Walter J.M."/>
            <person name="Coutinho F.H."/>
            <person name="Leomil L."/>
            <person name="Hargreaves P.I."/>
            <person name="Campeao M.E."/>
            <person name="Vieira V.V."/>
            <person name="Silva B.S."/>
            <person name="Fistarol G.O."/>
            <person name="Salomon P.S."/>
            <person name="Sawabe T."/>
            <person name="Mino S."/>
            <person name="Hosokawa M."/>
            <person name="Miyashita H."/>
            <person name="Maruyama F."/>
            <person name="van Verk M.C."/>
            <person name="Dutilh B.E."/>
            <person name="Thompson C.C."/>
            <person name="Thompson F.L."/>
        </authorList>
    </citation>
    <scope>NUCLEOTIDE SEQUENCE [LARGE SCALE GENOMIC DNA]</scope>
    <source>
        <strain evidence="2 3">CCMR0082</strain>
    </source>
</reference>
<feature type="domain" description="Opioid growth factor receptor (OGFr) conserved" evidence="1">
    <location>
        <begin position="22"/>
        <end position="149"/>
    </location>
</feature>